<feature type="signal peptide" evidence="2">
    <location>
        <begin position="1"/>
        <end position="31"/>
    </location>
</feature>
<dbReference type="EMBL" id="BSPB01000007">
    <property type="protein sequence ID" value="GLS13943.1"/>
    <property type="molecule type" value="Genomic_DNA"/>
</dbReference>
<proteinExistence type="inferred from homology"/>
<dbReference type="CDD" id="cd13578">
    <property type="entry name" value="PBP2_Bug27"/>
    <property type="match status" value="1"/>
</dbReference>
<evidence type="ECO:0000313" key="3">
    <source>
        <dbReference type="EMBL" id="GLS13943.1"/>
    </source>
</evidence>
<dbReference type="Gene3D" id="3.40.190.10">
    <property type="entry name" value="Periplasmic binding protein-like II"/>
    <property type="match status" value="1"/>
</dbReference>
<evidence type="ECO:0008006" key="5">
    <source>
        <dbReference type="Google" id="ProtNLM"/>
    </source>
</evidence>
<dbReference type="PANTHER" id="PTHR42928">
    <property type="entry name" value="TRICARBOXYLATE-BINDING PROTEIN"/>
    <property type="match status" value="1"/>
</dbReference>
<evidence type="ECO:0000256" key="2">
    <source>
        <dbReference type="SAM" id="SignalP"/>
    </source>
</evidence>
<dbReference type="PIRSF" id="PIRSF017082">
    <property type="entry name" value="YflP"/>
    <property type="match status" value="1"/>
</dbReference>
<organism evidence="3 4">
    <name type="scientific">Hydrogenophaga electricum</name>
    <dbReference type="NCBI Taxonomy" id="1230953"/>
    <lineage>
        <taxon>Bacteria</taxon>
        <taxon>Pseudomonadati</taxon>
        <taxon>Pseudomonadota</taxon>
        <taxon>Betaproteobacteria</taxon>
        <taxon>Burkholderiales</taxon>
        <taxon>Comamonadaceae</taxon>
        <taxon>Hydrogenophaga</taxon>
    </lineage>
</organism>
<feature type="chain" id="PRO_5045122733" description="Tripartite tricarboxylate transporter substrate binding protein" evidence="2">
    <location>
        <begin position="32"/>
        <end position="332"/>
    </location>
</feature>
<sequence length="332" mass="34734">MNMLKPLALGRATKALVLALLGLNAALPAHADEYPSKTVTIVVPFTAGGSNDVLARTVGQKLSEYWKQPVIVENRPGAGGNLGTKLAAKAAPDGYTLLVVANNFVTNPFLYPDGRAGYDPVKEFVPITQLGRVPFVLVVNPDVAAKSTQELVALAKAQPGKLSYGSAGVGTPHHLTGELFKSMAGIDMVHVPYRGAQPVVADLLGGQIQVLFGVANSVLPHIKTGALRPLAVGGEQPLSYLPNVPTVASAGFKDFRSEVWIGLVAPTGVPANIAAKIEESVGRALRDPAVKASLEAQGLEPTPSTPAALKALMHEDTVRWSKVIKETGARAE</sequence>
<dbReference type="InterPro" id="IPR005064">
    <property type="entry name" value="BUG"/>
</dbReference>
<protein>
    <recommendedName>
        <fullName evidence="5">Tripartite tricarboxylate transporter substrate binding protein</fullName>
    </recommendedName>
</protein>
<gene>
    <name evidence="3" type="ORF">GCM10007935_13730</name>
</gene>
<evidence type="ECO:0000313" key="4">
    <source>
        <dbReference type="Proteomes" id="UP001156903"/>
    </source>
</evidence>
<dbReference type="RefSeq" id="WP_284307197.1">
    <property type="nucleotide sequence ID" value="NZ_BSPB01000007.1"/>
</dbReference>
<keyword evidence="2" id="KW-0732">Signal</keyword>
<dbReference type="SUPFAM" id="SSF53850">
    <property type="entry name" value="Periplasmic binding protein-like II"/>
    <property type="match status" value="1"/>
</dbReference>
<comment type="caution">
    <text evidence="3">The sequence shown here is derived from an EMBL/GenBank/DDBJ whole genome shotgun (WGS) entry which is preliminary data.</text>
</comment>
<evidence type="ECO:0000256" key="1">
    <source>
        <dbReference type="ARBA" id="ARBA00006987"/>
    </source>
</evidence>
<dbReference type="Pfam" id="PF03401">
    <property type="entry name" value="TctC"/>
    <property type="match status" value="1"/>
</dbReference>
<reference evidence="4" key="1">
    <citation type="journal article" date="2019" name="Int. J. Syst. Evol. Microbiol.">
        <title>The Global Catalogue of Microorganisms (GCM) 10K type strain sequencing project: providing services to taxonomists for standard genome sequencing and annotation.</title>
        <authorList>
            <consortium name="The Broad Institute Genomics Platform"/>
            <consortium name="The Broad Institute Genome Sequencing Center for Infectious Disease"/>
            <person name="Wu L."/>
            <person name="Ma J."/>
        </authorList>
    </citation>
    <scope>NUCLEOTIDE SEQUENCE [LARGE SCALE GENOMIC DNA]</scope>
    <source>
        <strain evidence="4">NBRC 109341</strain>
    </source>
</reference>
<dbReference type="PANTHER" id="PTHR42928:SF5">
    <property type="entry name" value="BLR1237 PROTEIN"/>
    <property type="match status" value="1"/>
</dbReference>
<dbReference type="Gene3D" id="3.40.190.150">
    <property type="entry name" value="Bordetella uptake gene, domain 1"/>
    <property type="match status" value="1"/>
</dbReference>
<keyword evidence="4" id="KW-1185">Reference proteome</keyword>
<comment type="similarity">
    <text evidence="1">Belongs to the UPF0065 (bug) family.</text>
</comment>
<name>A0ABQ6C2W0_9BURK</name>
<dbReference type="Proteomes" id="UP001156903">
    <property type="component" value="Unassembled WGS sequence"/>
</dbReference>
<dbReference type="InterPro" id="IPR042100">
    <property type="entry name" value="Bug_dom1"/>
</dbReference>
<accession>A0ABQ6C2W0</accession>